<feature type="region of interest" description="Disordered" evidence="1">
    <location>
        <begin position="97"/>
        <end position="145"/>
    </location>
</feature>
<evidence type="ECO:0000313" key="3">
    <source>
        <dbReference type="EMBL" id="KAK0743247.1"/>
    </source>
</evidence>
<proteinExistence type="predicted"/>
<protein>
    <submittedName>
        <fullName evidence="3">Uncharacterized protein</fullName>
    </submittedName>
</protein>
<keyword evidence="2" id="KW-1133">Transmembrane helix</keyword>
<name>A0AA40EPR8_9PEZI</name>
<reference evidence="3" key="1">
    <citation type="submission" date="2023-06" db="EMBL/GenBank/DDBJ databases">
        <title>Genome-scale phylogeny and comparative genomics of the fungal order Sordariales.</title>
        <authorList>
            <consortium name="Lawrence Berkeley National Laboratory"/>
            <person name="Hensen N."/>
            <person name="Bonometti L."/>
            <person name="Westerberg I."/>
            <person name="Brannstrom I.O."/>
            <person name="Guillou S."/>
            <person name="Cros-Aarteil S."/>
            <person name="Calhoun S."/>
            <person name="Haridas S."/>
            <person name="Kuo A."/>
            <person name="Mondo S."/>
            <person name="Pangilinan J."/>
            <person name="Riley R."/>
            <person name="LaButti K."/>
            <person name="Andreopoulos B."/>
            <person name="Lipzen A."/>
            <person name="Chen C."/>
            <person name="Yanf M."/>
            <person name="Daum C."/>
            <person name="Ng V."/>
            <person name="Clum A."/>
            <person name="Steindorff A."/>
            <person name="Ohm R."/>
            <person name="Martin F."/>
            <person name="Silar P."/>
            <person name="Natvig D."/>
            <person name="Lalanne C."/>
            <person name="Gautier V."/>
            <person name="Ament-velasquez S.L."/>
            <person name="Kruys A."/>
            <person name="Hutchinson M.I."/>
            <person name="Powell A.J."/>
            <person name="Barry K."/>
            <person name="Miller A.N."/>
            <person name="Grigoriev I.V."/>
            <person name="Debuchy R."/>
            <person name="Gladieux P."/>
            <person name="Thoren M.H."/>
            <person name="Johannesson H."/>
        </authorList>
    </citation>
    <scope>NUCLEOTIDE SEQUENCE</scope>
    <source>
        <strain evidence="3">SMH3187-1</strain>
    </source>
</reference>
<dbReference type="AlphaFoldDB" id="A0AA40EPR8"/>
<dbReference type="EMBL" id="JAUKUD010000005">
    <property type="protein sequence ID" value="KAK0743247.1"/>
    <property type="molecule type" value="Genomic_DNA"/>
</dbReference>
<evidence type="ECO:0000313" key="4">
    <source>
        <dbReference type="Proteomes" id="UP001172155"/>
    </source>
</evidence>
<accession>A0AA40EPR8</accession>
<dbReference type="Proteomes" id="UP001172155">
    <property type="component" value="Unassembled WGS sequence"/>
</dbReference>
<comment type="caution">
    <text evidence="3">The sequence shown here is derived from an EMBL/GenBank/DDBJ whole genome shotgun (WGS) entry which is preliminary data.</text>
</comment>
<keyword evidence="4" id="KW-1185">Reference proteome</keyword>
<keyword evidence="2" id="KW-0472">Membrane</keyword>
<sequence>MVFSWSEVAWLTDVLQWGWHHCLLGRKGRVFLVLFSFLPHQAAVFFVLSFSIFVFGSTNDTTMCAKGGRVALFFFLPPGIGMSGRGGLWLVMAGHTASSEWDSPAASTAGGETRKKQREKTSKAKQQDTRRWRQNKTLPGTGGGG</sequence>
<keyword evidence="2" id="KW-0812">Transmembrane</keyword>
<evidence type="ECO:0000256" key="1">
    <source>
        <dbReference type="SAM" id="MobiDB-lite"/>
    </source>
</evidence>
<gene>
    <name evidence="3" type="ORF">B0T18DRAFT_179627</name>
</gene>
<organism evidence="3 4">
    <name type="scientific">Schizothecium vesticola</name>
    <dbReference type="NCBI Taxonomy" id="314040"/>
    <lineage>
        <taxon>Eukaryota</taxon>
        <taxon>Fungi</taxon>
        <taxon>Dikarya</taxon>
        <taxon>Ascomycota</taxon>
        <taxon>Pezizomycotina</taxon>
        <taxon>Sordariomycetes</taxon>
        <taxon>Sordariomycetidae</taxon>
        <taxon>Sordariales</taxon>
        <taxon>Schizotheciaceae</taxon>
        <taxon>Schizothecium</taxon>
    </lineage>
</organism>
<feature type="compositionally biased region" description="Basic and acidic residues" evidence="1">
    <location>
        <begin position="119"/>
        <end position="131"/>
    </location>
</feature>
<feature type="transmembrane region" description="Helical" evidence="2">
    <location>
        <begin position="30"/>
        <end position="55"/>
    </location>
</feature>
<evidence type="ECO:0000256" key="2">
    <source>
        <dbReference type="SAM" id="Phobius"/>
    </source>
</evidence>